<proteinExistence type="inferred from homology"/>
<accession>A0A401ZL62</accession>
<feature type="domain" description="Beta-lactamase-related" evidence="2">
    <location>
        <begin position="37"/>
        <end position="365"/>
    </location>
</feature>
<evidence type="ECO:0000256" key="1">
    <source>
        <dbReference type="ARBA" id="ARBA00038473"/>
    </source>
</evidence>
<reference evidence="4" key="1">
    <citation type="submission" date="2018-12" db="EMBL/GenBank/DDBJ databases">
        <title>Tengunoibacter tsumagoiensis gen. nov., sp. nov., Dictyobacter kobayashii sp. nov., D. alpinus sp. nov., and D. joshuensis sp. nov. and description of Dictyobacteraceae fam. nov. within the order Ktedonobacterales isolated from Tengu-no-mugimeshi.</title>
        <authorList>
            <person name="Wang C.M."/>
            <person name="Zheng Y."/>
            <person name="Sakai Y."/>
            <person name="Toyoda A."/>
            <person name="Minakuchi Y."/>
            <person name="Abe K."/>
            <person name="Yokota A."/>
            <person name="Yabe S."/>
        </authorList>
    </citation>
    <scope>NUCLEOTIDE SEQUENCE [LARGE SCALE GENOMIC DNA]</scope>
    <source>
        <strain evidence="4">S-27</strain>
    </source>
</reference>
<protein>
    <recommendedName>
        <fullName evidence="2">Beta-lactamase-related domain-containing protein</fullName>
    </recommendedName>
</protein>
<dbReference type="SUPFAM" id="SSF56601">
    <property type="entry name" value="beta-lactamase/transpeptidase-like"/>
    <property type="match status" value="1"/>
</dbReference>
<dbReference type="Proteomes" id="UP000287224">
    <property type="component" value="Unassembled WGS sequence"/>
</dbReference>
<dbReference type="EMBL" id="BIFQ01000001">
    <property type="protein sequence ID" value="GCE07583.1"/>
    <property type="molecule type" value="Genomic_DNA"/>
</dbReference>
<organism evidence="3 4">
    <name type="scientific">Dictyobacter aurantiacus</name>
    <dbReference type="NCBI Taxonomy" id="1936993"/>
    <lineage>
        <taxon>Bacteria</taxon>
        <taxon>Bacillati</taxon>
        <taxon>Chloroflexota</taxon>
        <taxon>Ktedonobacteria</taxon>
        <taxon>Ktedonobacterales</taxon>
        <taxon>Dictyobacteraceae</taxon>
        <taxon>Dictyobacter</taxon>
    </lineage>
</organism>
<dbReference type="PANTHER" id="PTHR22935">
    <property type="entry name" value="PENICILLIN-BINDING PROTEIN"/>
    <property type="match status" value="1"/>
</dbReference>
<dbReference type="PANTHER" id="PTHR22935:SF95">
    <property type="entry name" value="BETA-LACTAMASE-LIKE 1-RELATED"/>
    <property type="match status" value="1"/>
</dbReference>
<evidence type="ECO:0000259" key="2">
    <source>
        <dbReference type="Pfam" id="PF00144"/>
    </source>
</evidence>
<gene>
    <name evidence="3" type="ORF">KDAU_49120</name>
</gene>
<dbReference type="InterPro" id="IPR051478">
    <property type="entry name" value="Beta-lactamase-like_AB/R"/>
</dbReference>
<evidence type="ECO:0000313" key="3">
    <source>
        <dbReference type="EMBL" id="GCE07583.1"/>
    </source>
</evidence>
<comment type="caution">
    <text evidence="3">The sequence shown here is derived from an EMBL/GenBank/DDBJ whole genome shotgun (WGS) entry which is preliminary data.</text>
</comment>
<keyword evidence="4" id="KW-1185">Reference proteome</keyword>
<dbReference type="RefSeq" id="WP_160146089.1">
    <property type="nucleotide sequence ID" value="NZ_BIFQ01000001.1"/>
</dbReference>
<dbReference type="InterPro" id="IPR001466">
    <property type="entry name" value="Beta-lactam-related"/>
</dbReference>
<evidence type="ECO:0000313" key="4">
    <source>
        <dbReference type="Proteomes" id="UP000287224"/>
    </source>
</evidence>
<dbReference type="Pfam" id="PF00144">
    <property type="entry name" value="Beta-lactamase"/>
    <property type="match status" value="1"/>
</dbReference>
<comment type="similarity">
    <text evidence="1">Belongs to the beta-lactamase family.</text>
</comment>
<sequence length="389" mass="43199">MEKTKNFLDENHDVEPDAGQVALFPEISHTLAQIDELVAARFALDSAGGLTVGIVAKQGLLWAKSYGYANQEQSRQASSQTVYRIGSITKMFTALFLTQLVEKGVVRLSDPVEMYLPEMKEIQGAKDNRFSPVTFGQLATHTAGLDREPALLPQFFTGAVAEWEQTLLMALPHTKFVYEPGTCCFYSNIGYAILGVALSRACKQPYVEYVQHHILSPLGMRHTAFHLTSEIMPYLAKGYFLKQGTIDTETAEKEHQGRGYKVPNGALYTSMNDLSRFAQFLLGGQPGLLLSPHTIQEHFEHPAIQMNSALSEGYGRGFQVFRRGDMVAVGHGGAVLGYEASLFANRRSEVAVMILSNVFGRTWSMKDLCLHILSRMSDFPPHKEEVLPM</sequence>
<dbReference type="OrthoDB" id="9803467at2"/>
<name>A0A401ZL62_9CHLR</name>
<dbReference type="InterPro" id="IPR012338">
    <property type="entry name" value="Beta-lactam/transpept-like"/>
</dbReference>
<dbReference type="Gene3D" id="3.40.710.10">
    <property type="entry name" value="DD-peptidase/beta-lactamase superfamily"/>
    <property type="match status" value="1"/>
</dbReference>
<dbReference type="AlphaFoldDB" id="A0A401ZL62"/>